<evidence type="ECO:0000313" key="2">
    <source>
        <dbReference type="Proteomes" id="UP001307705"/>
    </source>
</evidence>
<name>A0ABQ6Q2U7_9BACT</name>
<sequence>MPKGNQLSFGDIKQNFNHVHLGSLFTKLNACLLLVDFAKFQPKIPVLIPNIMQYNNVLFPIKIFLLSFTLVSIGSCSNSENNSSEKYHYFKESPETIDLENINSGYFSDLFDSIRYVLLEENNEIPLVHHFKTIVDDNFIYVSDIHLNNLHKYDFNGNFISILKSNGQGPKEFSQIEDFQVVGDTIIIYDGNLRKLIYFDKNLEFLKETHNNFNSINFHRGNNFSLFSLNDFTNNQEIKFVKIFDSKVSPRYFSASIPNSLGKVRLLHGFVDNSNSPEISITLPFSHKVALFEENGELKTVKEFKFLNVPEVEEIRGQIKIINAFIPYENFYFMTTYFGKNGFQILLDKEFKTKYIGKNLTNDLDGLNYYFLPISYYMDFLILYFPSVDFYNLYRKSESKIKENYPENKLHKFVNENEKELIGDRHILVFLRLKDQLPD</sequence>
<organism evidence="1 2">
    <name type="scientific">Algoriphagus taiwanensis</name>
    <dbReference type="NCBI Taxonomy" id="1445656"/>
    <lineage>
        <taxon>Bacteria</taxon>
        <taxon>Pseudomonadati</taxon>
        <taxon>Bacteroidota</taxon>
        <taxon>Cytophagia</taxon>
        <taxon>Cytophagales</taxon>
        <taxon>Cyclobacteriaceae</taxon>
        <taxon>Algoriphagus</taxon>
    </lineage>
</organism>
<accession>A0ABQ6Q2U7</accession>
<comment type="caution">
    <text evidence="1">The sequence shown here is derived from an EMBL/GenBank/DDBJ whole genome shotgun (WGS) entry which is preliminary data.</text>
</comment>
<dbReference type="Pfam" id="PF17170">
    <property type="entry name" value="DUF5128"/>
    <property type="match status" value="1"/>
</dbReference>
<dbReference type="EMBL" id="BTPE01000006">
    <property type="protein sequence ID" value="GMQ33880.1"/>
    <property type="molecule type" value="Genomic_DNA"/>
</dbReference>
<evidence type="ECO:0008006" key="3">
    <source>
        <dbReference type="Google" id="ProtNLM"/>
    </source>
</evidence>
<proteinExistence type="predicted"/>
<protein>
    <recommendedName>
        <fullName evidence="3">6-bladed beta-propeller protein</fullName>
    </recommendedName>
</protein>
<keyword evidence="2" id="KW-1185">Reference proteome</keyword>
<dbReference type="InterPro" id="IPR011042">
    <property type="entry name" value="6-blade_b-propeller_TolB-like"/>
</dbReference>
<reference evidence="1 2" key="1">
    <citation type="submission" date="2023-08" db="EMBL/GenBank/DDBJ databases">
        <title>Draft genome sequence of Algoriphagus taiwanensis.</title>
        <authorList>
            <person name="Takatani N."/>
            <person name="Hosokawa M."/>
            <person name="Sawabe T."/>
        </authorList>
    </citation>
    <scope>NUCLEOTIDE SEQUENCE [LARGE SCALE GENOMIC DNA]</scope>
    <source>
        <strain evidence="1 2">JCM 19755</strain>
    </source>
</reference>
<gene>
    <name evidence="1" type="ORF">Ataiwa_21520</name>
</gene>
<dbReference type="Gene3D" id="2.120.10.30">
    <property type="entry name" value="TolB, C-terminal domain"/>
    <property type="match status" value="1"/>
</dbReference>
<evidence type="ECO:0000313" key="1">
    <source>
        <dbReference type="EMBL" id="GMQ33880.1"/>
    </source>
</evidence>
<dbReference type="Proteomes" id="UP001307705">
    <property type="component" value="Unassembled WGS sequence"/>
</dbReference>
<dbReference type="SUPFAM" id="SSF63825">
    <property type="entry name" value="YWTD domain"/>
    <property type="match status" value="1"/>
</dbReference>